<feature type="compositionally biased region" description="Low complexity" evidence="1">
    <location>
        <begin position="478"/>
        <end position="496"/>
    </location>
</feature>
<sequence>MAIAEWRSSKHLESRHNHMHSREGNISGGQDSEDHIHQMKGYESERMSVPEPHRPISMKRRKVSDEEEDEENDSYDAYSESSSQHSDDDLPSNSRPGRSDMVDFASTGTEASTPSSTRMSSQQQQQQQQQQPSSCPARKRRSILANSSSKFSFSGEMDLLPFNKNNDNNSKSDIDTSSLSLLSATSAIVSEGGHVIHADTVKKQPASSSSFCRHLQYCFPLLGACRKRNFEDAIELTRPLGNDPSVEFLGWFGSIKRRKIHHFPTRWTSALSPSPYVKLMAMRDFWDVMRSRLDLSWLDLWTITASRWEGFHHQVEAMHGTDLVKGDNDTNSTGSIKEEETMKKNNTTTTTITTSGCMNSSMKSNVSKETFSMLTLGESGSKSPSQCDENVDDAEGEWWSTMPMKTRRKTVVQHPNTGLILRGLWEEEERSRRQRQMIPDNVHKPMRSKILNRKPIPRSKIVRNQSTSWIKPRAGTTGSCSSGNMASSSSSSSSASPETLEGTSGSGDLKTNSSTSSKADSDMSSSQQSQAEQELILRKKPTGTGRSNVLSEGYDLNEYKPWRDGTITPHRGCIRSLCQMRNTMLEPWPKEESRAKDECTRILHRMREQLNVVINLQ</sequence>
<feature type="compositionally biased region" description="Low complexity" evidence="1">
    <location>
        <begin position="122"/>
        <end position="131"/>
    </location>
</feature>
<feature type="region of interest" description="Disordered" evidence="1">
    <location>
        <begin position="1"/>
        <end position="141"/>
    </location>
</feature>
<feature type="compositionally biased region" description="Acidic residues" evidence="1">
    <location>
        <begin position="65"/>
        <end position="74"/>
    </location>
</feature>
<keyword evidence="3" id="KW-1185">Reference proteome</keyword>
<organism evidence="2 3">
    <name type="scientific">Modicella reniformis</name>
    <dbReference type="NCBI Taxonomy" id="1440133"/>
    <lineage>
        <taxon>Eukaryota</taxon>
        <taxon>Fungi</taxon>
        <taxon>Fungi incertae sedis</taxon>
        <taxon>Mucoromycota</taxon>
        <taxon>Mortierellomycotina</taxon>
        <taxon>Mortierellomycetes</taxon>
        <taxon>Mortierellales</taxon>
        <taxon>Mortierellaceae</taxon>
        <taxon>Modicella</taxon>
    </lineage>
</organism>
<evidence type="ECO:0000313" key="3">
    <source>
        <dbReference type="Proteomes" id="UP000749646"/>
    </source>
</evidence>
<dbReference type="OrthoDB" id="2398776at2759"/>
<feature type="compositionally biased region" description="Low complexity" evidence="1">
    <location>
        <begin position="75"/>
        <end position="84"/>
    </location>
</feature>
<reference evidence="2" key="1">
    <citation type="journal article" date="2020" name="Fungal Divers.">
        <title>Resolving the Mortierellaceae phylogeny through synthesis of multi-gene phylogenetics and phylogenomics.</title>
        <authorList>
            <person name="Vandepol N."/>
            <person name="Liber J."/>
            <person name="Desiro A."/>
            <person name="Na H."/>
            <person name="Kennedy M."/>
            <person name="Barry K."/>
            <person name="Grigoriev I.V."/>
            <person name="Miller A.N."/>
            <person name="O'Donnell K."/>
            <person name="Stajich J.E."/>
            <person name="Bonito G."/>
        </authorList>
    </citation>
    <scope>NUCLEOTIDE SEQUENCE</scope>
    <source>
        <strain evidence="2">MES-2147</strain>
    </source>
</reference>
<feature type="non-terminal residue" evidence="2">
    <location>
        <position position="1"/>
    </location>
</feature>
<feature type="compositionally biased region" description="Polar residues" evidence="1">
    <location>
        <begin position="106"/>
        <end position="121"/>
    </location>
</feature>
<feature type="compositionally biased region" description="Basic and acidic residues" evidence="1">
    <location>
        <begin position="32"/>
        <end position="54"/>
    </location>
</feature>
<dbReference type="Proteomes" id="UP000749646">
    <property type="component" value="Unassembled WGS sequence"/>
</dbReference>
<dbReference type="EMBL" id="JAAAHW010003318">
    <property type="protein sequence ID" value="KAF9985169.1"/>
    <property type="molecule type" value="Genomic_DNA"/>
</dbReference>
<evidence type="ECO:0000256" key="1">
    <source>
        <dbReference type="SAM" id="MobiDB-lite"/>
    </source>
</evidence>
<accession>A0A9P6SP12</accession>
<protein>
    <submittedName>
        <fullName evidence="2">Uncharacterized protein</fullName>
    </submittedName>
</protein>
<comment type="caution">
    <text evidence="2">The sequence shown here is derived from an EMBL/GenBank/DDBJ whole genome shotgun (WGS) entry which is preliminary data.</text>
</comment>
<proteinExistence type="predicted"/>
<dbReference type="AlphaFoldDB" id="A0A9P6SP12"/>
<feature type="compositionally biased region" description="Basic residues" evidence="1">
    <location>
        <begin position="444"/>
        <end position="461"/>
    </location>
</feature>
<feature type="region of interest" description="Disordered" evidence="1">
    <location>
        <begin position="428"/>
        <end position="551"/>
    </location>
</feature>
<feature type="compositionally biased region" description="Low complexity" evidence="1">
    <location>
        <begin position="510"/>
        <end position="534"/>
    </location>
</feature>
<feature type="compositionally biased region" description="Basic and acidic residues" evidence="1">
    <location>
        <begin position="7"/>
        <end position="23"/>
    </location>
</feature>
<feature type="region of interest" description="Disordered" evidence="1">
    <location>
        <begin position="322"/>
        <end position="342"/>
    </location>
</feature>
<name>A0A9P6SP12_9FUNG</name>
<gene>
    <name evidence="2" type="ORF">BGZ65_011525</name>
</gene>
<evidence type="ECO:0000313" key="2">
    <source>
        <dbReference type="EMBL" id="KAF9985169.1"/>
    </source>
</evidence>